<reference evidence="1" key="1">
    <citation type="submission" date="2021-06" db="EMBL/GenBank/DDBJ databases">
        <authorList>
            <person name="Kallberg Y."/>
            <person name="Tangrot J."/>
            <person name="Rosling A."/>
        </authorList>
    </citation>
    <scope>NUCLEOTIDE SEQUENCE</scope>
    <source>
        <strain evidence="1">28 12/20/2015</strain>
    </source>
</reference>
<dbReference type="EMBL" id="CAJVPW010010274">
    <property type="protein sequence ID" value="CAG8613474.1"/>
    <property type="molecule type" value="Genomic_DNA"/>
</dbReference>
<evidence type="ECO:0000313" key="1">
    <source>
        <dbReference type="EMBL" id="CAG8613474.1"/>
    </source>
</evidence>
<organism evidence="1 2">
    <name type="scientific">Cetraspora pellucida</name>
    <dbReference type="NCBI Taxonomy" id="1433469"/>
    <lineage>
        <taxon>Eukaryota</taxon>
        <taxon>Fungi</taxon>
        <taxon>Fungi incertae sedis</taxon>
        <taxon>Mucoromycota</taxon>
        <taxon>Glomeromycotina</taxon>
        <taxon>Glomeromycetes</taxon>
        <taxon>Diversisporales</taxon>
        <taxon>Gigasporaceae</taxon>
        <taxon>Cetraspora</taxon>
    </lineage>
</organism>
<dbReference type="Proteomes" id="UP000789366">
    <property type="component" value="Unassembled WGS sequence"/>
</dbReference>
<name>A0ACA9MTP8_9GLOM</name>
<proteinExistence type="predicted"/>
<protein>
    <submittedName>
        <fullName evidence="1">56_t:CDS:1</fullName>
    </submittedName>
</protein>
<sequence length="166" mass="18913">MSDQLFEVNDENNINTVNFLSITSYFSPTSPIETSKKKTKTNVTHKKGSKSSGPSWIWKYTRRDKLTKVKYCTVCIDNEDGTSEQCKTVFQPKTSTTNIAAHLRTEHQIFKTQKWDASPTTTVNPTSVTQPTIETIIQKQIENTFPLPEKQQSHIAYRLLLGLSKK</sequence>
<gene>
    <name evidence="1" type="ORF">SPELUC_LOCUS7586</name>
</gene>
<comment type="caution">
    <text evidence="1">The sequence shown here is derived from an EMBL/GenBank/DDBJ whole genome shotgun (WGS) entry which is preliminary data.</text>
</comment>
<evidence type="ECO:0000313" key="2">
    <source>
        <dbReference type="Proteomes" id="UP000789366"/>
    </source>
</evidence>
<accession>A0ACA9MTP8</accession>
<keyword evidence="2" id="KW-1185">Reference proteome</keyword>